<comment type="similarity">
    <text evidence="3">Belongs to the misato family.</text>
</comment>
<dbReference type="OrthoDB" id="271881at2759"/>
<comment type="function">
    <text evidence="1">Involved in the partitioning of the mitochondrial organelle and mitochondrial DNA (mtDNA) inheritance.</text>
</comment>
<name>A0A0D2MRR8_HYPSF</name>
<evidence type="ECO:0000256" key="4">
    <source>
        <dbReference type="ARBA" id="ARBA00023128"/>
    </source>
</evidence>
<dbReference type="InterPro" id="IPR036525">
    <property type="entry name" value="Tubulin/FtsZ_GTPase_sf"/>
</dbReference>
<dbReference type="InterPro" id="IPR049942">
    <property type="entry name" value="DML1/Misato"/>
</dbReference>
<dbReference type="Pfam" id="PF14881">
    <property type="entry name" value="Tubulin_3"/>
    <property type="match status" value="1"/>
</dbReference>
<evidence type="ECO:0000259" key="6">
    <source>
        <dbReference type="Pfam" id="PF14881"/>
    </source>
</evidence>
<proteinExistence type="inferred from homology"/>
<evidence type="ECO:0000313" key="7">
    <source>
        <dbReference type="EMBL" id="KJA26663.1"/>
    </source>
</evidence>
<dbReference type="InterPro" id="IPR029209">
    <property type="entry name" value="DML1/Misato_tubulin"/>
</dbReference>
<dbReference type="STRING" id="945553.A0A0D2MRR8"/>
<protein>
    <recommendedName>
        <fullName evidence="9">Tubulin nucleotide-binding domain-like protein</fullName>
    </recommendedName>
</protein>
<accession>A0A0D2MRR8</accession>
<gene>
    <name evidence="7" type="ORF">HYPSUDRAFT_180804</name>
</gene>
<dbReference type="Gene3D" id="3.40.50.1440">
    <property type="entry name" value="Tubulin/FtsZ, GTPase domain"/>
    <property type="match status" value="1"/>
</dbReference>
<dbReference type="PANTHER" id="PTHR13391">
    <property type="entry name" value="MITOCHONDRIAL DISTRIBUTION REGULATOR MISATO"/>
    <property type="match status" value="1"/>
</dbReference>
<dbReference type="GO" id="GO:0005739">
    <property type="term" value="C:mitochondrion"/>
    <property type="evidence" value="ECO:0007669"/>
    <property type="project" value="UniProtKB-SubCell"/>
</dbReference>
<dbReference type="Proteomes" id="UP000054270">
    <property type="component" value="Unassembled WGS sequence"/>
</dbReference>
<dbReference type="Pfam" id="PF10644">
    <property type="entry name" value="Misat_Tub_SegII"/>
    <property type="match status" value="1"/>
</dbReference>
<evidence type="ECO:0000259" key="5">
    <source>
        <dbReference type="Pfam" id="PF10644"/>
    </source>
</evidence>
<reference evidence="8" key="1">
    <citation type="submission" date="2014-04" db="EMBL/GenBank/DDBJ databases">
        <title>Evolutionary Origins and Diversification of the Mycorrhizal Mutualists.</title>
        <authorList>
            <consortium name="DOE Joint Genome Institute"/>
            <consortium name="Mycorrhizal Genomics Consortium"/>
            <person name="Kohler A."/>
            <person name="Kuo A."/>
            <person name="Nagy L.G."/>
            <person name="Floudas D."/>
            <person name="Copeland A."/>
            <person name="Barry K.W."/>
            <person name="Cichocki N."/>
            <person name="Veneault-Fourrey C."/>
            <person name="LaButti K."/>
            <person name="Lindquist E.A."/>
            <person name="Lipzen A."/>
            <person name="Lundell T."/>
            <person name="Morin E."/>
            <person name="Murat C."/>
            <person name="Riley R."/>
            <person name="Ohm R."/>
            <person name="Sun H."/>
            <person name="Tunlid A."/>
            <person name="Henrissat B."/>
            <person name="Grigoriev I.V."/>
            <person name="Hibbett D.S."/>
            <person name="Martin F."/>
        </authorList>
    </citation>
    <scope>NUCLEOTIDE SEQUENCE [LARGE SCALE GENOMIC DNA]</scope>
    <source>
        <strain evidence="8">FD-334 SS-4</strain>
    </source>
</reference>
<evidence type="ECO:0000313" key="8">
    <source>
        <dbReference type="Proteomes" id="UP000054270"/>
    </source>
</evidence>
<dbReference type="EMBL" id="KN817527">
    <property type="protein sequence ID" value="KJA26663.1"/>
    <property type="molecule type" value="Genomic_DNA"/>
</dbReference>
<feature type="domain" description="DML1/Misato tubulin" evidence="6">
    <location>
        <begin position="130"/>
        <end position="316"/>
    </location>
</feature>
<evidence type="ECO:0000256" key="1">
    <source>
        <dbReference type="ARBA" id="ARBA00003757"/>
    </source>
</evidence>
<dbReference type="AlphaFoldDB" id="A0A0D2MRR8"/>
<dbReference type="PANTHER" id="PTHR13391:SF0">
    <property type="entry name" value="PROTEIN MISATO HOMOLOG 1"/>
    <property type="match status" value="1"/>
</dbReference>
<organism evidence="7 8">
    <name type="scientific">Hypholoma sublateritium (strain FD-334 SS-4)</name>
    <dbReference type="NCBI Taxonomy" id="945553"/>
    <lineage>
        <taxon>Eukaryota</taxon>
        <taxon>Fungi</taxon>
        <taxon>Dikarya</taxon>
        <taxon>Basidiomycota</taxon>
        <taxon>Agaricomycotina</taxon>
        <taxon>Agaricomycetes</taxon>
        <taxon>Agaricomycetidae</taxon>
        <taxon>Agaricales</taxon>
        <taxon>Agaricineae</taxon>
        <taxon>Strophariaceae</taxon>
        <taxon>Hypholoma</taxon>
    </lineage>
</organism>
<evidence type="ECO:0008006" key="9">
    <source>
        <dbReference type="Google" id="ProtNLM"/>
    </source>
</evidence>
<dbReference type="GO" id="GO:0007005">
    <property type="term" value="P:mitochondrion organization"/>
    <property type="evidence" value="ECO:0007669"/>
    <property type="project" value="InterPro"/>
</dbReference>
<keyword evidence="4" id="KW-0496">Mitochondrion</keyword>
<keyword evidence="8" id="KW-1185">Reference proteome</keyword>
<feature type="domain" description="Misato Segment II tubulin-like" evidence="5">
    <location>
        <begin position="2"/>
        <end position="114"/>
    </location>
</feature>
<sequence length="506" mass="56507">MKEVIYIQAGEISNYAGAHFWNTQESYLSGGEPGDTDIEPDVSFCESVDGQGRSTLYPRLLVFDRKSNFGTLAAEKIVQSLDDEAYEAQHLWTNGFIEYRQEPISKSAYQQQMDDEANGLDTDQPDTNPTIGDIRYWSDFSRVYYLPRSLQKLPDLSEWEESALNWNEGNELFKRFDEETELMDGAVRLLVEDCDNPQGVQIMNDTNTFGGFMGSFLASFRDEYLKLPSFTVPLMSGALSWHSPRYDVKTTKKLINEAFYLRTLNEFSSMNVPIQEPTVWPSSMWGDSLPYPMGSMYHQSAVLSAHVESCTIPFRLKNTHQTMASVCGLLNWRNTCPFGELSGVFPVDSIARLDRRIVNFSSNAPVSRPYAQLTVTRGFSDSQQDAYAKRSGEHQSSHFGSIASIHALAYPMPSSFPPLKRDPTKGRSLTALSPTTSLLSSISASPDIANSLNGYALLVENCVARRSSLLPSIGVSLDDLKDLANDLRTMHNKALENNPDNASDDA</sequence>
<dbReference type="SUPFAM" id="SSF52490">
    <property type="entry name" value="Tubulin nucleotide-binding domain-like"/>
    <property type="match status" value="1"/>
</dbReference>
<evidence type="ECO:0000256" key="2">
    <source>
        <dbReference type="ARBA" id="ARBA00004173"/>
    </source>
</evidence>
<dbReference type="InterPro" id="IPR019605">
    <property type="entry name" value="Misato_II_tubulin-like"/>
</dbReference>
<evidence type="ECO:0000256" key="3">
    <source>
        <dbReference type="ARBA" id="ARBA00008507"/>
    </source>
</evidence>
<dbReference type="OMA" id="FVGSHIW"/>
<comment type="subcellular location">
    <subcellularLocation>
        <location evidence="2">Mitochondrion</location>
    </subcellularLocation>
</comment>